<keyword evidence="3" id="KW-1185">Reference proteome</keyword>
<evidence type="ECO:0000256" key="1">
    <source>
        <dbReference type="SAM" id="Phobius"/>
    </source>
</evidence>
<evidence type="ECO:0000313" key="3">
    <source>
        <dbReference type="Proteomes" id="UP000041254"/>
    </source>
</evidence>
<dbReference type="VEuPathDB" id="CryptoDB:Vbra_17950"/>
<reference evidence="2 3" key="1">
    <citation type="submission" date="2014-11" db="EMBL/GenBank/DDBJ databases">
        <authorList>
            <person name="Zhu J."/>
            <person name="Qi W."/>
            <person name="Song R."/>
        </authorList>
    </citation>
    <scope>NUCLEOTIDE SEQUENCE [LARGE SCALE GENOMIC DNA]</scope>
</reference>
<organism evidence="2 3">
    <name type="scientific">Vitrella brassicaformis (strain CCMP3155)</name>
    <dbReference type="NCBI Taxonomy" id="1169540"/>
    <lineage>
        <taxon>Eukaryota</taxon>
        <taxon>Sar</taxon>
        <taxon>Alveolata</taxon>
        <taxon>Colpodellida</taxon>
        <taxon>Vitrellaceae</taxon>
        <taxon>Vitrella</taxon>
    </lineage>
</organism>
<keyword evidence="1" id="KW-0812">Transmembrane</keyword>
<gene>
    <name evidence="2" type="ORF">Vbra_17950</name>
</gene>
<sequence length="184" mass="20496">MRLRCTNRAMASKACSSLLTRTTTVASPRPLFAPLAASVRRFGAGGPPMKVVDKPLGYYPKEEYHSPNPGPLSPVEMEYNLMGNRLNGLNSPKMVYRTGPNMDNDKWGVREDNWLSVGSHPYGGWIIFWGGSAFTLICVVLYNLNVLHWWKSSTPWSGGGGRPWGRGYPWGTFPAWRPGVMKGY</sequence>
<evidence type="ECO:0000313" key="2">
    <source>
        <dbReference type="EMBL" id="CEM29855.1"/>
    </source>
</evidence>
<accession>A0A0G4GJ46</accession>
<protein>
    <submittedName>
        <fullName evidence="2">Uncharacterized protein</fullName>
    </submittedName>
</protein>
<keyword evidence="1" id="KW-1133">Transmembrane helix</keyword>
<dbReference type="Proteomes" id="UP000041254">
    <property type="component" value="Unassembled WGS sequence"/>
</dbReference>
<dbReference type="InParanoid" id="A0A0G4GJ46"/>
<name>A0A0G4GJ46_VITBC</name>
<feature type="transmembrane region" description="Helical" evidence="1">
    <location>
        <begin position="122"/>
        <end position="144"/>
    </location>
</feature>
<proteinExistence type="predicted"/>
<dbReference type="EMBL" id="CDMY01000684">
    <property type="protein sequence ID" value="CEM29855.1"/>
    <property type="molecule type" value="Genomic_DNA"/>
</dbReference>
<keyword evidence="1" id="KW-0472">Membrane</keyword>
<dbReference type="AlphaFoldDB" id="A0A0G4GJ46"/>